<proteinExistence type="predicted"/>
<evidence type="ECO:0000313" key="4">
    <source>
        <dbReference type="Proteomes" id="UP000001399"/>
    </source>
</evidence>
<dbReference type="EMBL" id="CP002292">
    <property type="protein sequence ID" value="ADP71270.1"/>
    <property type="molecule type" value="Genomic_DNA"/>
</dbReference>
<evidence type="ECO:0000259" key="2">
    <source>
        <dbReference type="Pfam" id="PF13362"/>
    </source>
</evidence>
<dbReference type="Gene3D" id="3.40.1360.10">
    <property type="match status" value="1"/>
</dbReference>
<dbReference type="eggNOG" id="COG4643">
    <property type="taxonomic scope" value="Bacteria"/>
</dbReference>
<dbReference type="InterPro" id="IPR006171">
    <property type="entry name" value="TOPRIM_dom"/>
</dbReference>
<dbReference type="KEGG" id="rva:Rvan_2042"/>
<evidence type="ECO:0000313" key="3">
    <source>
        <dbReference type="EMBL" id="ADP71270.1"/>
    </source>
</evidence>
<dbReference type="AlphaFoldDB" id="E3I1H9"/>
<gene>
    <name evidence="3" type="ordered locus">Rvan_2042</name>
</gene>
<dbReference type="CDD" id="cd01029">
    <property type="entry name" value="TOPRIM_primases"/>
    <property type="match status" value="1"/>
</dbReference>
<sequence length="881" mass="96040">MNEADIKEAFLAAMRASGVHMDCASARGGHPIADGKLKRADSTGKGRRRKYDIWYILHADERPVGEFGDYKHDIRDRWIAGKDLKQLSDAEKAAYQQRIAEIRRERETYQAMLSANAAKAAALLLSGSCSAGFKVAAGHPYLAKKKLPAFPGARVLTKDVRYVIDPEIGEQTVSAGTLIVPMFHTTEGNATLVSVQRIFANGDKRFLKGTPKKGAFHPVGLHTAPDAPIYIAEGYATAARIHEATGERAVAAFDAGNMTPVAIALKAKYPEARFIIMADNDRFTKGNPGVRHAREAADAIGAPLVIPQFEQGEDDATDFDDLHQKRGAGCVRAAIDAVLNPPVEDAQQSETDDMPFDGDNLSMSFGEERKPKPLVQVRRGAIHEAVDAANQVLADPAIGIFSRSGRLVRAVVYEGAQRTLTSRPRGEGNLDRPDGAIVVRELGEAALCETLTRYANFEKYDGRAKDWVSIDCPTEIARMLLGRQGYGWAAPNLRAVVRAPTLRPDFSVLSEPGYDVASGLLFLSDRIWHHVDSNPTRKDAAAALDVLLEPIEHLPFVDDVDRSAALALLLTAVIRPMLRNAPMFAVTAPAAGTGKSVTVDVASVLSTGKVASVITPTRDDIEMEKRLGAAAIEGDAVIAIDNISHPLASDQLCQLLTQGEVQVRILGRSENVKVPSTALICATGNNLTIVGDLVRRTIRIRLDAKREAPDERLFPFNPIDRALERRAEMVAAALTVLRAYHMAGMPNRAPPMGSFEDWSDIVRSALIWTNMPDPRGNVEEMRAEDPEKVTLREIMDALPSTPFTVKEVKRLVHTDDDLRTALAGYLDRNGSLNTVRFAGFLRRHRDSVAFGRAIRLAHSDERHGSVWSITQIDPCEGGFGG</sequence>
<feature type="coiled-coil region" evidence="1">
    <location>
        <begin position="85"/>
        <end position="112"/>
    </location>
</feature>
<feature type="domain" description="Toprim" evidence="2">
    <location>
        <begin position="229"/>
        <end position="328"/>
    </location>
</feature>
<dbReference type="STRING" id="648757.Rvan_2042"/>
<protein>
    <recommendedName>
        <fullName evidence="2">Toprim domain-containing protein</fullName>
    </recommendedName>
</protein>
<organism evidence="3 4">
    <name type="scientific">Rhodomicrobium vannielii (strain ATCC 17100 / DSM 162 / LMG 4299 / NCIMB 10020 / ATH 3.1.1)</name>
    <dbReference type="NCBI Taxonomy" id="648757"/>
    <lineage>
        <taxon>Bacteria</taxon>
        <taxon>Pseudomonadati</taxon>
        <taxon>Pseudomonadota</taxon>
        <taxon>Alphaproteobacteria</taxon>
        <taxon>Hyphomicrobiales</taxon>
        <taxon>Hyphomicrobiaceae</taxon>
        <taxon>Rhodomicrobium</taxon>
    </lineage>
</organism>
<name>E3I1H9_RHOVT</name>
<keyword evidence="1" id="KW-0175">Coiled coil</keyword>
<dbReference type="Pfam" id="PF13362">
    <property type="entry name" value="Toprim_3"/>
    <property type="match status" value="1"/>
</dbReference>
<dbReference type="RefSeq" id="WP_013419656.1">
    <property type="nucleotide sequence ID" value="NC_014664.1"/>
</dbReference>
<reference evidence="4" key="1">
    <citation type="journal article" date="2011" name="J. Bacteriol.">
        <title>Genome sequences of eight morphologically diverse alphaproteobacteria.</title>
        <authorList>
            <consortium name="US DOE Joint Genome Institute"/>
            <person name="Brown P.J."/>
            <person name="Kysela D.T."/>
            <person name="Buechlein A."/>
            <person name="Hemmerich C."/>
            <person name="Brun Y.V."/>
        </authorList>
    </citation>
    <scope>NUCLEOTIDE SEQUENCE [LARGE SCALE GENOMIC DNA]</scope>
    <source>
        <strain evidence="4">ATCC 17100 / ATH 3.1.1 / DSM 162 / LMG 4299</strain>
    </source>
</reference>
<dbReference type="OrthoDB" id="9792687at2"/>
<dbReference type="Proteomes" id="UP000001399">
    <property type="component" value="Chromosome"/>
</dbReference>
<dbReference type="HOGENOM" id="CLU_344441_0_0_5"/>
<keyword evidence="4" id="KW-1185">Reference proteome</keyword>
<dbReference type="InterPro" id="IPR034154">
    <property type="entry name" value="TOPRIM_DnaG/twinkle"/>
</dbReference>
<evidence type="ECO:0000256" key="1">
    <source>
        <dbReference type="SAM" id="Coils"/>
    </source>
</evidence>
<accession>E3I1H9</accession>